<name>A0A1X6PEC6_PORUM</name>
<dbReference type="EMBL" id="KV918800">
    <property type="protein sequence ID" value="OSX78993.1"/>
    <property type="molecule type" value="Genomic_DNA"/>
</dbReference>
<evidence type="ECO:0000256" key="1">
    <source>
        <dbReference type="SAM" id="MobiDB-lite"/>
    </source>
</evidence>
<accession>A0A1X6PEC6</accession>
<dbReference type="AlphaFoldDB" id="A0A1X6PEC6"/>
<dbReference type="Proteomes" id="UP000218209">
    <property type="component" value="Unassembled WGS sequence"/>
</dbReference>
<sequence>MRAIGNGRAVRGRRARQRGGRPHVQALHRRRRLHAAVEMRDSGRDARVHGGQRRQVVTVRGGERRHWRRRVRVHRGRGRRRVAAPRDQGRGGWRALGRGRCRAAADHPAADTVDASVGGGARAAARGVPGGGRQGGCQWQAVGVRQVDEHWPSAWQPLQSDVLPHTLSGSRIGAPRGRLARWCWTVLAARDVACRWRDVGRCGGLWLPTPAPPPPCAMEKAGRTVTRWPPGALTQCRPTWRPQTRRRWPRRRRRRSSLALRWWRARRLPAVA</sequence>
<keyword evidence="3" id="KW-1185">Reference proteome</keyword>
<gene>
    <name evidence="2" type="ORF">BU14_0093s0036</name>
</gene>
<reference evidence="2 3" key="1">
    <citation type="submission" date="2017-03" db="EMBL/GenBank/DDBJ databases">
        <title>WGS assembly of Porphyra umbilicalis.</title>
        <authorList>
            <person name="Brawley S.H."/>
            <person name="Blouin N.A."/>
            <person name="Ficko-Blean E."/>
            <person name="Wheeler G.L."/>
            <person name="Lohr M."/>
            <person name="Goodson H.V."/>
            <person name="Jenkins J.W."/>
            <person name="Blaby-Haas C.E."/>
            <person name="Helliwell K.E."/>
            <person name="Chan C."/>
            <person name="Marriage T."/>
            <person name="Bhattacharya D."/>
            <person name="Klein A.S."/>
            <person name="Badis Y."/>
            <person name="Brodie J."/>
            <person name="Cao Y."/>
            <person name="Collen J."/>
            <person name="Dittami S.M."/>
            <person name="Gachon C.M."/>
            <person name="Green B.R."/>
            <person name="Karpowicz S."/>
            <person name="Kim J.W."/>
            <person name="Kudahl U."/>
            <person name="Lin S."/>
            <person name="Michel G."/>
            <person name="Mittag M."/>
            <person name="Olson B.J."/>
            <person name="Pangilinan J."/>
            <person name="Peng Y."/>
            <person name="Qiu H."/>
            <person name="Shu S."/>
            <person name="Singer J.T."/>
            <person name="Smith A.G."/>
            <person name="Sprecher B.N."/>
            <person name="Wagner V."/>
            <person name="Wang W."/>
            <person name="Wang Z.-Y."/>
            <person name="Yan J."/>
            <person name="Yarish C."/>
            <person name="Zoeuner-Riek S."/>
            <person name="Zhuang Y."/>
            <person name="Zou Y."/>
            <person name="Lindquist E.A."/>
            <person name="Grimwood J."/>
            <person name="Barry K."/>
            <person name="Rokhsar D.S."/>
            <person name="Schmutz J."/>
            <person name="Stiller J.W."/>
            <person name="Grossman A.R."/>
            <person name="Prochnik S.E."/>
        </authorList>
    </citation>
    <scope>NUCLEOTIDE SEQUENCE [LARGE SCALE GENOMIC DNA]</scope>
    <source>
        <strain evidence="2">4086291</strain>
    </source>
</reference>
<evidence type="ECO:0000313" key="2">
    <source>
        <dbReference type="EMBL" id="OSX78993.1"/>
    </source>
</evidence>
<proteinExistence type="predicted"/>
<evidence type="ECO:0000313" key="3">
    <source>
        <dbReference type="Proteomes" id="UP000218209"/>
    </source>
</evidence>
<feature type="region of interest" description="Disordered" evidence="1">
    <location>
        <begin position="1"/>
        <end position="32"/>
    </location>
</feature>
<protein>
    <submittedName>
        <fullName evidence="2">Uncharacterized protein</fullName>
    </submittedName>
</protein>
<organism evidence="2 3">
    <name type="scientific">Porphyra umbilicalis</name>
    <name type="common">Purple laver</name>
    <name type="synonym">Red alga</name>
    <dbReference type="NCBI Taxonomy" id="2786"/>
    <lineage>
        <taxon>Eukaryota</taxon>
        <taxon>Rhodophyta</taxon>
        <taxon>Bangiophyceae</taxon>
        <taxon>Bangiales</taxon>
        <taxon>Bangiaceae</taxon>
        <taxon>Porphyra</taxon>
    </lineage>
</organism>
<feature type="compositionally biased region" description="Basic residues" evidence="1">
    <location>
        <begin position="10"/>
        <end position="32"/>
    </location>
</feature>